<comment type="caution">
    <text evidence="1">The sequence shown here is derived from an EMBL/GenBank/DDBJ whole genome shotgun (WGS) entry which is preliminary data.</text>
</comment>
<dbReference type="AlphaFoldDB" id="A0A4Z1K0Z5"/>
<keyword evidence="2" id="KW-1185">Reference proteome</keyword>
<protein>
    <submittedName>
        <fullName evidence="1">Uncharacterized protein</fullName>
    </submittedName>
</protein>
<gene>
    <name evidence="1" type="ORF">BELL_0247g00120</name>
</gene>
<reference evidence="1 2" key="1">
    <citation type="submission" date="2017-12" db="EMBL/GenBank/DDBJ databases">
        <title>Comparative genomics of Botrytis spp.</title>
        <authorList>
            <person name="Valero-Jimenez C.A."/>
            <person name="Tapia P."/>
            <person name="Veloso J."/>
            <person name="Silva-Moreno E."/>
            <person name="Staats M."/>
            <person name="Valdes J.H."/>
            <person name="Van Kan J.A.L."/>
        </authorList>
    </citation>
    <scope>NUCLEOTIDE SEQUENCE [LARGE SCALE GENOMIC DNA]</scope>
    <source>
        <strain evidence="1 2">Be9601</strain>
    </source>
</reference>
<name>A0A4Z1K0Z5_9HELO</name>
<proteinExistence type="predicted"/>
<organism evidence="1 2">
    <name type="scientific">Botrytis elliptica</name>
    <dbReference type="NCBI Taxonomy" id="278938"/>
    <lineage>
        <taxon>Eukaryota</taxon>
        <taxon>Fungi</taxon>
        <taxon>Dikarya</taxon>
        <taxon>Ascomycota</taxon>
        <taxon>Pezizomycotina</taxon>
        <taxon>Leotiomycetes</taxon>
        <taxon>Helotiales</taxon>
        <taxon>Sclerotiniaceae</taxon>
        <taxon>Botrytis</taxon>
    </lineage>
</organism>
<evidence type="ECO:0000313" key="1">
    <source>
        <dbReference type="EMBL" id="TGO74927.1"/>
    </source>
</evidence>
<accession>A0A4Z1K0Z5</accession>
<dbReference type="EMBL" id="PQXM01000246">
    <property type="protein sequence ID" value="TGO74927.1"/>
    <property type="molecule type" value="Genomic_DNA"/>
</dbReference>
<sequence>MAVAKVPNADSLLASLEQYTNRSSFGVDIDKIRNLLQRYQVPVIKFEIKDLDTAAKVVTDTLQNIL</sequence>
<evidence type="ECO:0000313" key="2">
    <source>
        <dbReference type="Proteomes" id="UP000297229"/>
    </source>
</evidence>
<dbReference type="Proteomes" id="UP000297229">
    <property type="component" value="Unassembled WGS sequence"/>
</dbReference>